<sequence>MSSVMPADRSSANGEKKEGFFRRMWRSLKRKLSRSKKERKSKDLKEVEEATDDGMIHRLLKGEFRLIYSFQMILLPRQLSSWPPMWWLG</sequence>
<organism evidence="1 2">
    <name type="scientific">Steinernema carpocapsae</name>
    <name type="common">Entomopathogenic nematode</name>
    <dbReference type="NCBI Taxonomy" id="34508"/>
    <lineage>
        <taxon>Eukaryota</taxon>
        <taxon>Metazoa</taxon>
        <taxon>Ecdysozoa</taxon>
        <taxon>Nematoda</taxon>
        <taxon>Chromadorea</taxon>
        <taxon>Rhabditida</taxon>
        <taxon>Tylenchina</taxon>
        <taxon>Panagrolaimomorpha</taxon>
        <taxon>Strongyloidoidea</taxon>
        <taxon>Steinernematidae</taxon>
        <taxon>Steinernema</taxon>
    </lineage>
</organism>
<keyword evidence="2" id="KW-1185">Reference proteome</keyword>
<evidence type="ECO:0000313" key="1">
    <source>
        <dbReference type="EMBL" id="TKR59577.1"/>
    </source>
</evidence>
<dbReference type="AlphaFoldDB" id="A0A4U5LU07"/>
<dbReference type="Proteomes" id="UP000298663">
    <property type="component" value="Unassembled WGS sequence"/>
</dbReference>
<comment type="caution">
    <text evidence="1">The sequence shown here is derived from an EMBL/GenBank/DDBJ whole genome shotgun (WGS) entry which is preliminary data.</text>
</comment>
<name>A0A4U5LU07_STECR</name>
<proteinExistence type="predicted"/>
<reference evidence="1 2" key="1">
    <citation type="journal article" date="2015" name="Genome Biol.">
        <title>Comparative genomics of Steinernema reveals deeply conserved gene regulatory networks.</title>
        <authorList>
            <person name="Dillman A.R."/>
            <person name="Macchietto M."/>
            <person name="Porter C.F."/>
            <person name="Rogers A."/>
            <person name="Williams B."/>
            <person name="Antoshechkin I."/>
            <person name="Lee M.M."/>
            <person name="Goodwin Z."/>
            <person name="Lu X."/>
            <person name="Lewis E.E."/>
            <person name="Goodrich-Blair H."/>
            <person name="Stock S.P."/>
            <person name="Adams B.J."/>
            <person name="Sternberg P.W."/>
            <person name="Mortazavi A."/>
        </authorList>
    </citation>
    <scope>NUCLEOTIDE SEQUENCE [LARGE SCALE GENOMIC DNA]</scope>
    <source>
        <strain evidence="1 2">ALL</strain>
    </source>
</reference>
<protein>
    <submittedName>
        <fullName evidence="1">Uncharacterized protein</fullName>
    </submittedName>
</protein>
<accession>A0A4U5LU07</accession>
<reference evidence="1 2" key="2">
    <citation type="journal article" date="2019" name="G3 (Bethesda)">
        <title>Hybrid Assembly of the Genome of the Entomopathogenic Nematode Steinernema carpocapsae Identifies the X-Chromosome.</title>
        <authorList>
            <person name="Serra L."/>
            <person name="Macchietto M."/>
            <person name="Macias-Munoz A."/>
            <person name="McGill C.J."/>
            <person name="Rodriguez I.M."/>
            <person name="Rodriguez B."/>
            <person name="Murad R."/>
            <person name="Mortazavi A."/>
        </authorList>
    </citation>
    <scope>NUCLEOTIDE SEQUENCE [LARGE SCALE GENOMIC DNA]</scope>
    <source>
        <strain evidence="1 2">ALL</strain>
    </source>
</reference>
<gene>
    <name evidence="1" type="ORF">L596_029229</name>
</gene>
<dbReference type="EMBL" id="AZBU02000012">
    <property type="protein sequence ID" value="TKR59577.1"/>
    <property type="molecule type" value="Genomic_DNA"/>
</dbReference>
<evidence type="ECO:0000313" key="2">
    <source>
        <dbReference type="Proteomes" id="UP000298663"/>
    </source>
</evidence>